<dbReference type="PROSITE" id="PS50893">
    <property type="entry name" value="ABC_TRANSPORTER_2"/>
    <property type="match status" value="1"/>
</dbReference>
<keyword evidence="12" id="KW-1185">Reference proteome</keyword>
<dbReference type="GO" id="GO:0046677">
    <property type="term" value="P:response to antibiotic"/>
    <property type="evidence" value="ECO:0007669"/>
    <property type="project" value="UniProtKB-KW"/>
</dbReference>
<proteinExistence type="inferred from homology"/>
<name>A0A516PV63_9ACTN</name>
<evidence type="ECO:0000256" key="7">
    <source>
        <dbReference type="ARBA" id="ARBA00023136"/>
    </source>
</evidence>
<dbReference type="PROSITE" id="PS00211">
    <property type="entry name" value="ABC_TRANSPORTER_1"/>
    <property type="match status" value="1"/>
</dbReference>
<dbReference type="GO" id="GO:0043215">
    <property type="term" value="P:daunorubicin transport"/>
    <property type="evidence" value="ECO:0007669"/>
    <property type="project" value="InterPro"/>
</dbReference>
<keyword evidence="8" id="KW-0046">Antibiotic resistance</keyword>
<sequence>MSSASNPYAIETRGLTKVFGNKQVLTGLDLRVTAGQVFALLGPNGAGKTTLINILSTLLPPDAGRASIAGFDVVRERAKVKTAISLTGQYAAVDEILTGRENLIMMCRLSGLSRSQARDRSDQLLVQFDLVDAAARSVKGYSGGMRRRLDLALGLISIPSVIFLDEPTTGLDTRSRQELWAVIATLTEVGATVFLTTQYLEEADHLADRVAVINNGSVVAEGSPRELKAQVGTDVLELRDGDDRLINEVGTDGTVRGLQQVLADLDADDRRLRVSVRRPSLDDVFLQLTGQRTDSGDHDERDAA</sequence>
<dbReference type="GO" id="GO:0005886">
    <property type="term" value="C:plasma membrane"/>
    <property type="evidence" value="ECO:0007669"/>
    <property type="project" value="UniProtKB-SubCell"/>
</dbReference>
<keyword evidence="3" id="KW-1003">Cell membrane</keyword>
<dbReference type="PANTHER" id="PTHR42711:SF19">
    <property type="entry name" value="DOXORUBICIN RESISTANCE ATP-BINDING PROTEIN DRRA"/>
    <property type="match status" value="1"/>
</dbReference>
<dbReference type="GO" id="GO:1900753">
    <property type="term" value="P:doxorubicin transport"/>
    <property type="evidence" value="ECO:0007669"/>
    <property type="project" value="InterPro"/>
</dbReference>
<dbReference type="InterPro" id="IPR003593">
    <property type="entry name" value="AAA+_ATPase"/>
</dbReference>
<dbReference type="SUPFAM" id="SSF52540">
    <property type="entry name" value="P-loop containing nucleoside triphosphate hydrolases"/>
    <property type="match status" value="1"/>
</dbReference>
<dbReference type="EMBL" id="CP041692">
    <property type="protein sequence ID" value="QDP94841.1"/>
    <property type="molecule type" value="Genomic_DNA"/>
</dbReference>
<dbReference type="GO" id="GO:0005524">
    <property type="term" value="F:ATP binding"/>
    <property type="evidence" value="ECO:0007669"/>
    <property type="project" value="UniProtKB-KW"/>
</dbReference>
<evidence type="ECO:0000313" key="12">
    <source>
        <dbReference type="Proteomes" id="UP000319263"/>
    </source>
</evidence>
<dbReference type="KEGG" id="mik:FOE78_01935"/>
<organism evidence="11 12">
    <name type="scientific">Microlunatus elymi</name>
    <dbReference type="NCBI Taxonomy" id="2596828"/>
    <lineage>
        <taxon>Bacteria</taxon>
        <taxon>Bacillati</taxon>
        <taxon>Actinomycetota</taxon>
        <taxon>Actinomycetes</taxon>
        <taxon>Propionibacteriales</taxon>
        <taxon>Propionibacteriaceae</taxon>
        <taxon>Microlunatus</taxon>
    </lineage>
</organism>
<evidence type="ECO:0000256" key="1">
    <source>
        <dbReference type="ARBA" id="ARBA00004413"/>
    </source>
</evidence>
<accession>A0A516PV63</accession>
<feature type="domain" description="ABC transporter" evidence="10">
    <location>
        <begin position="10"/>
        <end position="240"/>
    </location>
</feature>
<evidence type="ECO:0000256" key="6">
    <source>
        <dbReference type="ARBA" id="ARBA00022967"/>
    </source>
</evidence>
<dbReference type="InterPro" id="IPR027417">
    <property type="entry name" value="P-loop_NTPase"/>
</dbReference>
<dbReference type="Pfam" id="PF00005">
    <property type="entry name" value="ABC_tran"/>
    <property type="match status" value="1"/>
</dbReference>
<evidence type="ECO:0000313" key="11">
    <source>
        <dbReference type="EMBL" id="QDP94841.1"/>
    </source>
</evidence>
<dbReference type="InterPro" id="IPR017871">
    <property type="entry name" value="ABC_transporter-like_CS"/>
</dbReference>
<evidence type="ECO:0000256" key="2">
    <source>
        <dbReference type="ARBA" id="ARBA00022448"/>
    </source>
</evidence>
<evidence type="ECO:0000256" key="9">
    <source>
        <dbReference type="ARBA" id="ARBA00049985"/>
    </source>
</evidence>
<evidence type="ECO:0000259" key="10">
    <source>
        <dbReference type="PROSITE" id="PS50893"/>
    </source>
</evidence>
<dbReference type="PANTHER" id="PTHR42711">
    <property type="entry name" value="ABC TRANSPORTER ATP-BINDING PROTEIN"/>
    <property type="match status" value="1"/>
</dbReference>
<comment type="similarity">
    <text evidence="9">Belongs to the ABC transporter superfamily. Drug exporter-1 (DrugE1) (TC 3.A.1.105) family.</text>
</comment>
<dbReference type="GO" id="GO:0016887">
    <property type="term" value="F:ATP hydrolysis activity"/>
    <property type="evidence" value="ECO:0007669"/>
    <property type="project" value="InterPro"/>
</dbReference>
<dbReference type="InterPro" id="IPR003439">
    <property type="entry name" value="ABC_transporter-like_ATP-bd"/>
</dbReference>
<gene>
    <name evidence="11" type="ORF">FOE78_01935</name>
</gene>
<keyword evidence="7" id="KW-0472">Membrane</keyword>
<evidence type="ECO:0000256" key="8">
    <source>
        <dbReference type="ARBA" id="ARBA00023251"/>
    </source>
</evidence>
<evidence type="ECO:0000256" key="4">
    <source>
        <dbReference type="ARBA" id="ARBA00022741"/>
    </source>
</evidence>
<dbReference type="SMART" id="SM00382">
    <property type="entry name" value="AAA"/>
    <property type="match status" value="1"/>
</dbReference>
<dbReference type="AlphaFoldDB" id="A0A516PV63"/>
<dbReference type="RefSeq" id="WP_143984829.1">
    <property type="nucleotide sequence ID" value="NZ_CP041692.1"/>
</dbReference>
<dbReference type="InterPro" id="IPR050763">
    <property type="entry name" value="ABC_transporter_ATP-binding"/>
</dbReference>
<evidence type="ECO:0000256" key="5">
    <source>
        <dbReference type="ARBA" id="ARBA00022840"/>
    </source>
</evidence>
<keyword evidence="6" id="KW-1278">Translocase</keyword>
<keyword evidence="2" id="KW-0813">Transport</keyword>
<dbReference type="Proteomes" id="UP000319263">
    <property type="component" value="Chromosome"/>
</dbReference>
<dbReference type="InterPro" id="IPR005894">
    <property type="entry name" value="DrrA"/>
</dbReference>
<keyword evidence="4" id="KW-0547">Nucleotide-binding</keyword>
<evidence type="ECO:0000256" key="3">
    <source>
        <dbReference type="ARBA" id="ARBA00022475"/>
    </source>
</evidence>
<dbReference type="NCBIfam" id="TIGR01188">
    <property type="entry name" value="drrA"/>
    <property type="match status" value="1"/>
</dbReference>
<comment type="subcellular location">
    <subcellularLocation>
        <location evidence="1">Cell membrane</location>
        <topology evidence="1">Peripheral membrane protein</topology>
        <orientation evidence="1">Cytoplasmic side</orientation>
    </subcellularLocation>
</comment>
<keyword evidence="5 11" id="KW-0067">ATP-binding</keyword>
<protein>
    <submittedName>
        <fullName evidence="11">ATP-binding cassette domain-containing protein</fullName>
    </submittedName>
</protein>
<dbReference type="OrthoDB" id="9804819at2"/>
<reference evidence="11 12" key="1">
    <citation type="submission" date="2019-07" db="EMBL/GenBank/DDBJ databases">
        <title>Microlunatus dokdonensis sp. nov. isolated from the rhizospheric soil of the wild plant Elymus tsukushiensis.</title>
        <authorList>
            <person name="Ghim S.-Y."/>
            <person name="Hwang Y.-J."/>
            <person name="Son J.-S."/>
            <person name="Shin J.-H."/>
        </authorList>
    </citation>
    <scope>NUCLEOTIDE SEQUENCE [LARGE SCALE GENOMIC DNA]</scope>
    <source>
        <strain evidence="11 12">KUDC0627</strain>
    </source>
</reference>
<dbReference type="Gene3D" id="3.40.50.300">
    <property type="entry name" value="P-loop containing nucleotide triphosphate hydrolases"/>
    <property type="match status" value="1"/>
</dbReference>